<reference evidence="2" key="1">
    <citation type="journal article" date="2019" name="bioRxiv">
        <title>The Genome of the Zebra Mussel, Dreissena polymorpha: A Resource for Invasive Species Research.</title>
        <authorList>
            <person name="McCartney M.A."/>
            <person name="Auch B."/>
            <person name="Kono T."/>
            <person name="Mallez S."/>
            <person name="Zhang Y."/>
            <person name="Obille A."/>
            <person name="Becker A."/>
            <person name="Abrahante J.E."/>
            <person name="Garbe J."/>
            <person name="Badalamenti J.P."/>
            <person name="Herman A."/>
            <person name="Mangelson H."/>
            <person name="Liachko I."/>
            <person name="Sullivan S."/>
            <person name="Sone E.D."/>
            <person name="Koren S."/>
            <person name="Silverstein K.A.T."/>
            <person name="Beckman K.B."/>
            <person name="Gohl D.M."/>
        </authorList>
    </citation>
    <scope>NUCLEOTIDE SEQUENCE</scope>
    <source>
        <strain evidence="2">Duluth1</strain>
        <tissue evidence="2">Whole animal</tissue>
    </source>
</reference>
<keyword evidence="3" id="KW-1185">Reference proteome</keyword>
<feature type="compositionally biased region" description="Low complexity" evidence="1">
    <location>
        <begin position="1"/>
        <end position="14"/>
    </location>
</feature>
<protein>
    <submittedName>
        <fullName evidence="2">Uncharacterized protein</fullName>
    </submittedName>
</protein>
<dbReference type="EMBL" id="JAIWYP010000010">
    <property type="protein sequence ID" value="KAH3753110.1"/>
    <property type="molecule type" value="Genomic_DNA"/>
</dbReference>
<evidence type="ECO:0000313" key="3">
    <source>
        <dbReference type="Proteomes" id="UP000828390"/>
    </source>
</evidence>
<dbReference type="AlphaFoldDB" id="A0A9D4DRN2"/>
<feature type="region of interest" description="Disordered" evidence="1">
    <location>
        <begin position="1"/>
        <end position="23"/>
    </location>
</feature>
<comment type="caution">
    <text evidence="2">The sequence shown here is derived from an EMBL/GenBank/DDBJ whole genome shotgun (WGS) entry which is preliminary data.</text>
</comment>
<organism evidence="2 3">
    <name type="scientific">Dreissena polymorpha</name>
    <name type="common">Zebra mussel</name>
    <name type="synonym">Mytilus polymorpha</name>
    <dbReference type="NCBI Taxonomy" id="45954"/>
    <lineage>
        <taxon>Eukaryota</taxon>
        <taxon>Metazoa</taxon>
        <taxon>Spiralia</taxon>
        <taxon>Lophotrochozoa</taxon>
        <taxon>Mollusca</taxon>
        <taxon>Bivalvia</taxon>
        <taxon>Autobranchia</taxon>
        <taxon>Heteroconchia</taxon>
        <taxon>Euheterodonta</taxon>
        <taxon>Imparidentia</taxon>
        <taxon>Neoheterodontei</taxon>
        <taxon>Myida</taxon>
        <taxon>Dreissenoidea</taxon>
        <taxon>Dreissenidae</taxon>
        <taxon>Dreissena</taxon>
    </lineage>
</organism>
<evidence type="ECO:0000313" key="2">
    <source>
        <dbReference type="EMBL" id="KAH3753110.1"/>
    </source>
</evidence>
<sequence length="192" mass="21601">MMSSTSSNTDFNTNAHHANRQPVIGGRLADRLRPNIGSAQITDRQTVDSDLAQQAASAVLNGRFHCTELERLLGTIELNERRVSVIELNERVNAIELNERVNAIELNERESAIELNSKMSFMELNWRGCVIHMNGRESAIELNGSVQLFITNTSITMTMITNTKCRKYPRSARTLPKAFRCPSKLVPRNVTM</sequence>
<accession>A0A9D4DRN2</accession>
<gene>
    <name evidence="2" type="ORF">DPMN_187740</name>
</gene>
<evidence type="ECO:0000256" key="1">
    <source>
        <dbReference type="SAM" id="MobiDB-lite"/>
    </source>
</evidence>
<reference evidence="2" key="2">
    <citation type="submission" date="2020-11" db="EMBL/GenBank/DDBJ databases">
        <authorList>
            <person name="McCartney M.A."/>
            <person name="Auch B."/>
            <person name="Kono T."/>
            <person name="Mallez S."/>
            <person name="Becker A."/>
            <person name="Gohl D.M."/>
            <person name="Silverstein K.A.T."/>
            <person name="Koren S."/>
            <person name="Bechman K.B."/>
            <person name="Herman A."/>
            <person name="Abrahante J.E."/>
            <person name="Garbe J."/>
        </authorList>
    </citation>
    <scope>NUCLEOTIDE SEQUENCE</scope>
    <source>
        <strain evidence="2">Duluth1</strain>
        <tissue evidence="2">Whole animal</tissue>
    </source>
</reference>
<dbReference type="Proteomes" id="UP000828390">
    <property type="component" value="Unassembled WGS sequence"/>
</dbReference>
<proteinExistence type="predicted"/>
<name>A0A9D4DRN2_DREPO</name>